<comment type="caution">
    <text evidence="4">The sequence shown here is derived from an EMBL/GenBank/DDBJ whole genome shotgun (WGS) entry which is preliminary data.</text>
</comment>
<evidence type="ECO:0000259" key="2">
    <source>
        <dbReference type="Pfam" id="PF13204"/>
    </source>
</evidence>
<evidence type="ECO:0000259" key="1">
    <source>
        <dbReference type="Pfam" id="PF12904"/>
    </source>
</evidence>
<evidence type="ECO:0008006" key="6">
    <source>
        <dbReference type="Google" id="ProtNLM"/>
    </source>
</evidence>
<dbReference type="InterPro" id="IPR024749">
    <property type="entry name" value="Collagen-bd_put"/>
</dbReference>
<feature type="domain" description="DUF5060" evidence="3">
    <location>
        <begin position="8"/>
        <end position="74"/>
    </location>
</feature>
<dbReference type="Pfam" id="PF16586">
    <property type="entry name" value="DUF5060"/>
    <property type="match status" value="1"/>
</dbReference>
<dbReference type="AlphaFoldDB" id="A0A7W6NBJ4"/>
<proteinExistence type="predicted"/>
<dbReference type="InterPro" id="IPR025277">
    <property type="entry name" value="Apiosidase-like_cat_dom"/>
</dbReference>
<dbReference type="Pfam" id="PF13204">
    <property type="entry name" value="Apiosidase"/>
    <property type="match status" value="1"/>
</dbReference>
<dbReference type="Pfam" id="PF12904">
    <property type="entry name" value="Collagen_bind_2"/>
    <property type="match status" value="1"/>
</dbReference>
<protein>
    <recommendedName>
        <fullName evidence="6">DUF4038 domain-containing protein</fullName>
    </recommendedName>
</protein>
<dbReference type="EMBL" id="JACIEW010000003">
    <property type="protein sequence ID" value="MBB4052107.1"/>
    <property type="molecule type" value="Genomic_DNA"/>
</dbReference>
<feature type="domain" description="Apiosidase-like catalytic" evidence="2">
    <location>
        <begin position="112"/>
        <end position="473"/>
    </location>
</feature>
<feature type="domain" description="Putative collagen-binding" evidence="1">
    <location>
        <begin position="503"/>
        <end position="582"/>
    </location>
</feature>
<dbReference type="Gene3D" id="3.20.20.80">
    <property type="entry name" value="Glycosidases"/>
    <property type="match status" value="1"/>
</dbReference>
<dbReference type="PANTHER" id="PTHR37836">
    <property type="entry name" value="LMO1036 PROTEIN"/>
    <property type="match status" value="1"/>
</dbReference>
<dbReference type="InterPro" id="IPR013783">
    <property type="entry name" value="Ig-like_fold"/>
</dbReference>
<name>A0A7W6NBJ4_9HYPH</name>
<evidence type="ECO:0000259" key="3">
    <source>
        <dbReference type="Pfam" id="PF16586"/>
    </source>
</evidence>
<dbReference type="Gene3D" id="2.60.40.10">
    <property type="entry name" value="Immunoglobulins"/>
    <property type="match status" value="1"/>
</dbReference>
<accession>A0A7W6NBJ4</accession>
<evidence type="ECO:0000313" key="5">
    <source>
        <dbReference type="Proteomes" id="UP000547011"/>
    </source>
</evidence>
<dbReference type="Proteomes" id="UP000547011">
    <property type="component" value="Unassembled WGS sequence"/>
</dbReference>
<dbReference type="RefSeq" id="WP_183310825.1">
    <property type="nucleotide sequence ID" value="NZ_JACIEW010000003.1"/>
</dbReference>
<sequence length="585" mass="66184">MSTSSDRIKVWTRVDLIFKASTRFNNPYADAQVWVDLEGPNFSRRVYGFWNGGDEWVVRVLANAPGEWHWTSGSSPNDTGLSGQSGRFVAESWTPAELDANPNRRGMIGATPNGRGLQYADGTPFFLLGDTWWSLPSFRFPLADAATTTGTLGPQSTLNDYVAVRKAQGFNCVGLIAAQPAWANDGKPNSLQMDDGTWVRAAWKQPGTQSAKDMHNEGGRPFEFPGKVPGFEDVFPDMDRINPDYFKVLDRKIDYLNDQGMVPFIEISRRDSGQCWQKFYDWPESYARYVQYMIARYGAHITLLSPIHYDYYEQTIPAEDYNVPIDLAIKRYGKPPFGTMLTANPNPSTLVNFGPDSWIDLHQSGNVREHYTYWYLTEMFEAERKPAINGEPYYAGLHQLGEPYPLRVPPDSEDDRIYVRSGLYGSFLSGGLAGFIYGAEGIWQSDIEPESLHKMWDSFGWKSGNQVQHLKTFATVEGQRYLELTPCTEMVVPNKTGPGYAYKGWSYCAATQDRSLIMLYFEADAPMEARLRGVKPGDQFQPRFFDPRNGDWREPGEAISVPRNGVLPLPPRPDAEDWGLMLQRL</sequence>
<dbReference type="SUPFAM" id="SSF51445">
    <property type="entry name" value="(Trans)glycosidases"/>
    <property type="match status" value="1"/>
</dbReference>
<dbReference type="PANTHER" id="PTHR37836:SF2">
    <property type="entry name" value="DUF4038 DOMAIN-CONTAINING PROTEIN"/>
    <property type="match status" value="1"/>
</dbReference>
<keyword evidence="5" id="KW-1185">Reference proteome</keyword>
<evidence type="ECO:0000313" key="4">
    <source>
        <dbReference type="EMBL" id="MBB4052107.1"/>
    </source>
</evidence>
<gene>
    <name evidence="4" type="ORF">GGR20_001749</name>
</gene>
<reference evidence="4 5" key="1">
    <citation type="submission" date="2020-08" db="EMBL/GenBank/DDBJ databases">
        <title>Genomic Encyclopedia of Type Strains, Phase IV (KMG-IV): sequencing the most valuable type-strain genomes for metagenomic binning, comparative biology and taxonomic classification.</title>
        <authorList>
            <person name="Goeker M."/>
        </authorList>
    </citation>
    <scope>NUCLEOTIDE SEQUENCE [LARGE SCALE GENOMIC DNA]</scope>
    <source>
        <strain evidence="4 5">DSM 23447</strain>
    </source>
</reference>
<dbReference type="InterPro" id="IPR017853">
    <property type="entry name" value="GH"/>
</dbReference>
<dbReference type="InterPro" id="IPR032260">
    <property type="entry name" value="DUF5060"/>
</dbReference>
<organism evidence="4 5">
    <name type="scientific">Devosia subaequoris</name>
    <dbReference type="NCBI Taxonomy" id="395930"/>
    <lineage>
        <taxon>Bacteria</taxon>
        <taxon>Pseudomonadati</taxon>
        <taxon>Pseudomonadota</taxon>
        <taxon>Alphaproteobacteria</taxon>
        <taxon>Hyphomicrobiales</taxon>
        <taxon>Devosiaceae</taxon>
        <taxon>Devosia</taxon>
    </lineage>
</organism>